<dbReference type="EMBL" id="JADINH010000006">
    <property type="protein sequence ID" value="MBO8414846.1"/>
    <property type="molecule type" value="Genomic_DNA"/>
</dbReference>
<keyword evidence="1" id="KW-0328">Glycosyltransferase</keyword>
<evidence type="ECO:0000256" key="2">
    <source>
        <dbReference type="ARBA" id="ARBA00022679"/>
    </source>
</evidence>
<dbReference type="Proteomes" id="UP000823631">
    <property type="component" value="Unassembled WGS sequence"/>
</dbReference>
<keyword evidence="3" id="KW-0479">Metal-binding</keyword>
<dbReference type="GO" id="GO:0046872">
    <property type="term" value="F:metal ion binding"/>
    <property type="evidence" value="ECO:0007669"/>
    <property type="project" value="UniProtKB-KW"/>
</dbReference>
<dbReference type="PANTHER" id="PTHR13778">
    <property type="entry name" value="GLYCOSYLTRANSFERASE 8 DOMAIN-CONTAINING PROTEIN"/>
    <property type="match status" value="1"/>
</dbReference>
<evidence type="ECO:0000313" key="4">
    <source>
        <dbReference type="EMBL" id="MBO8414846.1"/>
    </source>
</evidence>
<name>A0A9D9GS99_9GAMM</name>
<proteinExistence type="predicted"/>
<evidence type="ECO:0000313" key="5">
    <source>
        <dbReference type="Proteomes" id="UP000823631"/>
    </source>
</evidence>
<evidence type="ECO:0000256" key="3">
    <source>
        <dbReference type="ARBA" id="ARBA00022723"/>
    </source>
</evidence>
<organism evidence="4 5">
    <name type="scientific">Candidatus Avisuccinivibrio stercorigallinarum</name>
    <dbReference type="NCBI Taxonomy" id="2840704"/>
    <lineage>
        <taxon>Bacteria</taxon>
        <taxon>Pseudomonadati</taxon>
        <taxon>Pseudomonadota</taxon>
        <taxon>Gammaproteobacteria</taxon>
        <taxon>Aeromonadales</taxon>
        <taxon>Succinivibrionaceae</taxon>
        <taxon>Succinivibrionaceae incertae sedis</taxon>
        <taxon>Candidatus Avisuccinivibrio</taxon>
    </lineage>
</organism>
<reference evidence="4" key="1">
    <citation type="submission" date="2020-10" db="EMBL/GenBank/DDBJ databases">
        <authorList>
            <person name="Gilroy R."/>
        </authorList>
    </citation>
    <scope>NUCLEOTIDE SEQUENCE</scope>
    <source>
        <strain evidence="4">17213</strain>
    </source>
</reference>
<dbReference type="PANTHER" id="PTHR13778:SF47">
    <property type="entry name" value="LIPOPOLYSACCHARIDE 1,3-GALACTOSYLTRANSFERASE"/>
    <property type="match status" value="1"/>
</dbReference>
<keyword evidence="2" id="KW-0808">Transferase</keyword>
<dbReference type="AlphaFoldDB" id="A0A9D9GS99"/>
<dbReference type="Pfam" id="PF01501">
    <property type="entry name" value="Glyco_transf_8"/>
    <property type="match status" value="1"/>
</dbReference>
<protein>
    <submittedName>
        <fullName evidence="4">Uncharacterized protein</fullName>
    </submittedName>
</protein>
<comment type="caution">
    <text evidence="4">The sequence shown here is derived from an EMBL/GenBank/DDBJ whole genome shotgun (WGS) entry which is preliminary data.</text>
</comment>
<accession>A0A9D9GS99</accession>
<dbReference type="SUPFAM" id="SSF53448">
    <property type="entry name" value="Nucleotide-diphospho-sugar transferases"/>
    <property type="match status" value="1"/>
</dbReference>
<dbReference type="InterPro" id="IPR029044">
    <property type="entry name" value="Nucleotide-diphossugar_trans"/>
</dbReference>
<evidence type="ECO:0000256" key="1">
    <source>
        <dbReference type="ARBA" id="ARBA00022676"/>
    </source>
</evidence>
<sequence>MSEMTQLNKTNADSMMDILLCVDKNFLLGCGALIASILFYNKQPIRFHIFTSEPNQPYIKEQLLSRLKSNVLAASAEFLFYTYENIALYKLLKGKVNERVLIQCIRIMAPKACKTGSNNLIYLDADIICLGDLSALSRTDLQSSPIGVTVGGPRNVYGKEIKNYFISGVVVFNLKIWNNTELDRQCIEFIAEKKPKLADQDALNYFASEQAVIFPAEYQHYWEYNDETVLLHYAAGKPWAPWRYSVNIKAVNAFRRHCKLFEPDVTQWCSFKKDKQTLVNFNQFHARRAMKYLAQLFKKRKNYTAALYFYYEHYRIKVKNKGIIGTLLMRSNTRS</sequence>
<dbReference type="Gene3D" id="3.90.550.10">
    <property type="entry name" value="Spore Coat Polysaccharide Biosynthesis Protein SpsA, Chain A"/>
    <property type="match status" value="1"/>
</dbReference>
<dbReference type="InterPro" id="IPR050748">
    <property type="entry name" value="Glycosyltrans_8_dom-fam"/>
</dbReference>
<gene>
    <name evidence="4" type="ORF">IAB19_00485</name>
</gene>
<dbReference type="InterPro" id="IPR002495">
    <property type="entry name" value="Glyco_trans_8"/>
</dbReference>
<dbReference type="GO" id="GO:0016757">
    <property type="term" value="F:glycosyltransferase activity"/>
    <property type="evidence" value="ECO:0007669"/>
    <property type="project" value="UniProtKB-KW"/>
</dbReference>
<reference evidence="4" key="2">
    <citation type="journal article" date="2021" name="PeerJ">
        <title>Extensive microbial diversity within the chicken gut microbiome revealed by metagenomics and culture.</title>
        <authorList>
            <person name="Gilroy R."/>
            <person name="Ravi A."/>
            <person name="Getino M."/>
            <person name="Pursley I."/>
            <person name="Horton D.L."/>
            <person name="Alikhan N.F."/>
            <person name="Baker D."/>
            <person name="Gharbi K."/>
            <person name="Hall N."/>
            <person name="Watson M."/>
            <person name="Adriaenssens E.M."/>
            <person name="Foster-Nyarko E."/>
            <person name="Jarju S."/>
            <person name="Secka A."/>
            <person name="Antonio M."/>
            <person name="Oren A."/>
            <person name="Chaudhuri R.R."/>
            <person name="La Ragione R."/>
            <person name="Hildebrand F."/>
            <person name="Pallen M.J."/>
        </authorList>
    </citation>
    <scope>NUCLEOTIDE SEQUENCE</scope>
    <source>
        <strain evidence="4">17213</strain>
    </source>
</reference>